<sequence>MSEEISTTDASTTEDNSALAPPSRPESTAGGWRSVKYILGNESFEKLASMGLIGNLTLYLQSKYNMDGVLVVNVFSVWSGSSNLTPLLGAFLSDAYLGRFKTLLYGSIASFLGMATMTLTAWAPKLRPPNCPEGSDCQPPNGTQLTALYIGLALLAIGAGGIRPCNIAFGADQFDTRTEKGRALLASFFNWWYFSFTVALVVALTVVVYVQTNISWVIGFAIPTVCLFLSISLFLVGKHTYIIKKPQGSIFVDMAKVVVACCRKWNVSFDTAPELLSLHDPPSTIGTEEDQEPKLPHTERFKILDKAAMVIDKSTELDEFGRSVNQWRLCSVQQVEQLKLLVGVVPVWFTGIGCFISMDQMSTLGIMQAIQCDHRVGNFEIPPAWMGLSSMICLSIWIFIYERIYLPIAKRKSKKEDKRMTMRQRINTGIVMAILCMVVAATVEKKRRSLALKHASFVSPLSIFVLLPQFALSGLTEAFGAIAVMEFLTTHLPESMRTIAGAVFFLSLSVASYLNTVLVNLIHHVTSGYGHRPWLGGRDLNQVTIDNYYLLIAGLAVVNLFYFNFFSCRYLKSPDGKVSCALGDEEDGLTRRLGGEST</sequence>
<dbReference type="GO" id="GO:0022857">
    <property type="term" value="F:transmembrane transporter activity"/>
    <property type="evidence" value="ECO:0007669"/>
    <property type="project" value="InterPro"/>
</dbReference>
<feature type="transmembrane region" description="Helical" evidence="7">
    <location>
        <begin position="338"/>
        <end position="358"/>
    </location>
</feature>
<name>A0AAV2DZY0_9ROSI</name>
<dbReference type="SUPFAM" id="SSF103473">
    <property type="entry name" value="MFS general substrate transporter"/>
    <property type="match status" value="1"/>
</dbReference>
<feature type="transmembrane region" description="Helical" evidence="7">
    <location>
        <begin position="500"/>
        <end position="522"/>
    </location>
</feature>
<keyword evidence="4 7" id="KW-1133">Transmembrane helix</keyword>
<feature type="transmembrane region" description="Helical" evidence="7">
    <location>
        <begin position="143"/>
        <end position="162"/>
    </location>
</feature>
<dbReference type="Proteomes" id="UP001497516">
    <property type="component" value="Chromosome 3"/>
</dbReference>
<evidence type="ECO:0000256" key="1">
    <source>
        <dbReference type="ARBA" id="ARBA00004141"/>
    </source>
</evidence>
<evidence type="ECO:0000256" key="5">
    <source>
        <dbReference type="ARBA" id="ARBA00023136"/>
    </source>
</evidence>
<evidence type="ECO:0000256" key="7">
    <source>
        <dbReference type="SAM" id="Phobius"/>
    </source>
</evidence>
<evidence type="ECO:0000256" key="6">
    <source>
        <dbReference type="SAM" id="MobiDB-lite"/>
    </source>
</evidence>
<dbReference type="EMBL" id="OZ034816">
    <property type="protein sequence ID" value="CAL1378968.1"/>
    <property type="molecule type" value="Genomic_DNA"/>
</dbReference>
<feature type="transmembrane region" description="Helical" evidence="7">
    <location>
        <begin position="68"/>
        <end position="91"/>
    </location>
</feature>
<feature type="region of interest" description="Disordered" evidence="6">
    <location>
        <begin position="1"/>
        <end position="29"/>
    </location>
</feature>
<evidence type="ECO:0000313" key="8">
    <source>
        <dbReference type="EMBL" id="CAL1378968.1"/>
    </source>
</evidence>
<protein>
    <submittedName>
        <fullName evidence="8">Uncharacterized protein</fullName>
    </submittedName>
</protein>
<dbReference type="AlphaFoldDB" id="A0AAV2DZY0"/>
<organism evidence="8 9">
    <name type="scientific">Linum trigynum</name>
    <dbReference type="NCBI Taxonomy" id="586398"/>
    <lineage>
        <taxon>Eukaryota</taxon>
        <taxon>Viridiplantae</taxon>
        <taxon>Streptophyta</taxon>
        <taxon>Embryophyta</taxon>
        <taxon>Tracheophyta</taxon>
        <taxon>Spermatophyta</taxon>
        <taxon>Magnoliopsida</taxon>
        <taxon>eudicotyledons</taxon>
        <taxon>Gunneridae</taxon>
        <taxon>Pentapetalae</taxon>
        <taxon>rosids</taxon>
        <taxon>fabids</taxon>
        <taxon>Malpighiales</taxon>
        <taxon>Linaceae</taxon>
        <taxon>Linum</taxon>
    </lineage>
</organism>
<comment type="similarity">
    <text evidence="2">Belongs to the major facilitator superfamily. Proton-dependent oligopeptide transporter (POT/PTR) (TC 2.A.17) family.</text>
</comment>
<gene>
    <name evidence="8" type="ORF">LTRI10_LOCUS20515</name>
</gene>
<dbReference type="Pfam" id="PF00854">
    <property type="entry name" value="PTR2"/>
    <property type="match status" value="1"/>
</dbReference>
<evidence type="ECO:0000256" key="2">
    <source>
        <dbReference type="ARBA" id="ARBA00005982"/>
    </source>
</evidence>
<feature type="transmembrane region" description="Helical" evidence="7">
    <location>
        <begin position="384"/>
        <end position="405"/>
    </location>
</feature>
<accession>A0AAV2DZY0</accession>
<evidence type="ECO:0000313" key="9">
    <source>
        <dbReference type="Proteomes" id="UP001497516"/>
    </source>
</evidence>
<dbReference type="PANTHER" id="PTHR11654">
    <property type="entry name" value="OLIGOPEPTIDE TRANSPORTER-RELATED"/>
    <property type="match status" value="1"/>
</dbReference>
<dbReference type="Gene3D" id="1.20.1250.20">
    <property type="entry name" value="MFS general substrate transporter like domains"/>
    <property type="match status" value="1"/>
</dbReference>
<feature type="compositionally biased region" description="Polar residues" evidence="6">
    <location>
        <begin position="1"/>
        <end position="16"/>
    </location>
</feature>
<feature type="transmembrane region" description="Helical" evidence="7">
    <location>
        <begin position="548"/>
        <end position="567"/>
    </location>
</feature>
<keyword evidence="9" id="KW-1185">Reference proteome</keyword>
<reference evidence="8 9" key="1">
    <citation type="submission" date="2024-04" db="EMBL/GenBank/DDBJ databases">
        <authorList>
            <person name="Fracassetti M."/>
        </authorList>
    </citation>
    <scope>NUCLEOTIDE SEQUENCE [LARGE SCALE GENOMIC DNA]</scope>
</reference>
<feature type="transmembrane region" description="Helical" evidence="7">
    <location>
        <begin position="183"/>
        <end position="210"/>
    </location>
</feature>
<dbReference type="InterPro" id="IPR000109">
    <property type="entry name" value="POT_fam"/>
</dbReference>
<feature type="transmembrane region" description="Helical" evidence="7">
    <location>
        <begin position="426"/>
        <end position="443"/>
    </location>
</feature>
<comment type="subcellular location">
    <subcellularLocation>
        <location evidence="1">Membrane</location>
        <topology evidence="1">Multi-pass membrane protein</topology>
    </subcellularLocation>
</comment>
<evidence type="ECO:0000256" key="3">
    <source>
        <dbReference type="ARBA" id="ARBA00022692"/>
    </source>
</evidence>
<dbReference type="InterPro" id="IPR036259">
    <property type="entry name" value="MFS_trans_sf"/>
</dbReference>
<keyword evidence="5 7" id="KW-0472">Membrane</keyword>
<evidence type="ECO:0000256" key="4">
    <source>
        <dbReference type="ARBA" id="ARBA00022989"/>
    </source>
</evidence>
<feature type="transmembrane region" description="Helical" evidence="7">
    <location>
        <begin position="216"/>
        <end position="236"/>
    </location>
</feature>
<keyword evidence="3 7" id="KW-0812">Transmembrane</keyword>
<dbReference type="GO" id="GO:0016020">
    <property type="term" value="C:membrane"/>
    <property type="evidence" value="ECO:0007669"/>
    <property type="project" value="UniProtKB-SubCell"/>
</dbReference>
<feature type="transmembrane region" description="Helical" evidence="7">
    <location>
        <begin position="463"/>
        <end position="488"/>
    </location>
</feature>
<feature type="transmembrane region" description="Helical" evidence="7">
    <location>
        <begin position="103"/>
        <end position="123"/>
    </location>
</feature>
<dbReference type="CDD" id="cd17416">
    <property type="entry name" value="MFS_NPF1_2"/>
    <property type="match status" value="1"/>
</dbReference>
<proteinExistence type="inferred from homology"/>